<dbReference type="GO" id="GO:0015344">
    <property type="term" value="F:siderophore uptake transmembrane transporter activity"/>
    <property type="evidence" value="ECO:0007669"/>
    <property type="project" value="TreeGrafter"/>
</dbReference>
<reference evidence="5" key="1">
    <citation type="submission" date="2019-08" db="EMBL/GenBank/DDBJ databases">
        <authorList>
            <person name="Ashton P.M."/>
            <person name="Dallman T."/>
            <person name="Nair S."/>
            <person name="De Pinna E."/>
            <person name="Peters T."/>
            <person name="Grant K."/>
        </authorList>
    </citation>
    <scope>NUCLEOTIDE SEQUENCE</scope>
    <source>
        <strain evidence="5">264094</strain>
    </source>
</reference>
<dbReference type="Gene3D" id="2.170.130.10">
    <property type="entry name" value="TonB-dependent receptor, plug domain"/>
    <property type="match status" value="1"/>
</dbReference>
<keyword evidence="5" id="KW-0675">Receptor</keyword>
<keyword evidence="2" id="KW-0472">Membrane</keyword>
<comment type="similarity">
    <text evidence="2">Belongs to the TonB-dependent receptor family.</text>
</comment>
<feature type="non-terminal residue" evidence="5">
    <location>
        <position position="130"/>
    </location>
</feature>
<keyword evidence="2" id="KW-0812">Transmembrane</keyword>
<keyword evidence="2" id="KW-0998">Cell outer membrane</keyword>
<name>A0A5Z0FAP0_CAMJU</name>
<dbReference type="Pfam" id="PF07715">
    <property type="entry name" value="Plug"/>
    <property type="match status" value="1"/>
</dbReference>
<dbReference type="GO" id="GO:0009279">
    <property type="term" value="C:cell outer membrane"/>
    <property type="evidence" value="ECO:0007669"/>
    <property type="project" value="UniProtKB-SubCell"/>
</dbReference>
<comment type="caution">
    <text evidence="5">The sequence shown here is derived from an EMBL/GenBank/DDBJ whole genome shotgun (WGS) entry which is preliminary data.</text>
</comment>
<keyword evidence="2" id="KW-0813">Transport</keyword>
<sequence>MKKICLSVCAIGLLSSNAISQNVELDSSIVSASGFTQDIKEAPATINVISKKELQSKPYRDVAEAIADIPGVDLYASKGKTGSYNITMRGITGYTLVLIDGRRQGIGGEVGPNGFNEISNSLLPPISSIE</sequence>
<gene>
    <name evidence="5" type="ORF">F0H25_09880</name>
</gene>
<evidence type="ECO:0000313" key="5">
    <source>
        <dbReference type="EMBL" id="ECQ9024379.1"/>
    </source>
</evidence>
<dbReference type="GO" id="GO:0044718">
    <property type="term" value="P:siderophore transmembrane transport"/>
    <property type="evidence" value="ECO:0007669"/>
    <property type="project" value="TreeGrafter"/>
</dbReference>
<keyword evidence="2" id="KW-1134">Transmembrane beta strand</keyword>
<evidence type="ECO:0000256" key="2">
    <source>
        <dbReference type="PROSITE-ProRule" id="PRU01360"/>
    </source>
</evidence>
<dbReference type="InterPro" id="IPR037066">
    <property type="entry name" value="Plug_dom_sf"/>
</dbReference>
<dbReference type="SUPFAM" id="SSF56935">
    <property type="entry name" value="Porins"/>
    <property type="match status" value="1"/>
</dbReference>
<dbReference type="AlphaFoldDB" id="A0A5Z0FAP0"/>
<organism evidence="5">
    <name type="scientific">Campylobacter jejuni</name>
    <dbReference type="NCBI Taxonomy" id="197"/>
    <lineage>
        <taxon>Bacteria</taxon>
        <taxon>Pseudomonadati</taxon>
        <taxon>Campylobacterota</taxon>
        <taxon>Epsilonproteobacteria</taxon>
        <taxon>Campylobacterales</taxon>
        <taxon>Campylobacteraceae</taxon>
        <taxon>Campylobacter</taxon>
    </lineage>
</organism>
<protein>
    <submittedName>
        <fullName evidence="5">TonB-dependent receptor plug domain-containing protein</fullName>
    </submittedName>
</protein>
<dbReference type="PANTHER" id="PTHR30069">
    <property type="entry name" value="TONB-DEPENDENT OUTER MEMBRANE RECEPTOR"/>
    <property type="match status" value="1"/>
</dbReference>
<accession>A0A5Z0FAP0</accession>
<dbReference type="PANTHER" id="PTHR30069:SF53">
    <property type="entry name" value="COLICIN I RECEPTOR-RELATED"/>
    <property type="match status" value="1"/>
</dbReference>
<proteinExistence type="inferred from homology"/>
<dbReference type="InterPro" id="IPR039426">
    <property type="entry name" value="TonB-dep_rcpt-like"/>
</dbReference>
<feature type="domain" description="TonB-dependent receptor plug" evidence="4">
    <location>
        <begin position="39"/>
        <end position="118"/>
    </location>
</feature>
<feature type="chain" id="PRO_5024979525" evidence="3">
    <location>
        <begin position="21"/>
        <end position="130"/>
    </location>
</feature>
<feature type="signal peptide" evidence="3">
    <location>
        <begin position="1"/>
        <end position="20"/>
    </location>
</feature>
<comment type="subcellular location">
    <subcellularLocation>
        <location evidence="2">Cell outer membrane</location>
        <topology evidence="2">Multi-pass membrane protein</topology>
    </subcellularLocation>
</comment>
<keyword evidence="1 3" id="KW-0732">Signal</keyword>
<evidence type="ECO:0000259" key="4">
    <source>
        <dbReference type="Pfam" id="PF07715"/>
    </source>
</evidence>
<dbReference type="PROSITE" id="PS52016">
    <property type="entry name" value="TONB_DEPENDENT_REC_3"/>
    <property type="match status" value="1"/>
</dbReference>
<evidence type="ECO:0000256" key="3">
    <source>
        <dbReference type="SAM" id="SignalP"/>
    </source>
</evidence>
<dbReference type="InterPro" id="IPR012910">
    <property type="entry name" value="Plug_dom"/>
</dbReference>
<evidence type="ECO:0000256" key="1">
    <source>
        <dbReference type="ARBA" id="ARBA00022729"/>
    </source>
</evidence>
<dbReference type="EMBL" id="AAKDLR010000194">
    <property type="protein sequence ID" value="ECQ9024379.1"/>
    <property type="molecule type" value="Genomic_DNA"/>
</dbReference>